<gene>
    <name evidence="2" type="ORF">NDU88_005288</name>
</gene>
<evidence type="ECO:0000313" key="3">
    <source>
        <dbReference type="Proteomes" id="UP001066276"/>
    </source>
</evidence>
<reference evidence="2" key="1">
    <citation type="journal article" date="2022" name="bioRxiv">
        <title>Sequencing and chromosome-scale assembly of the giantPleurodeles waltlgenome.</title>
        <authorList>
            <person name="Brown T."/>
            <person name="Elewa A."/>
            <person name="Iarovenko S."/>
            <person name="Subramanian E."/>
            <person name="Araus A.J."/>
            <person name="Petzold A."/>
            <person name="Susuki M."/>
            <person name="Suzuki K.-i.T."/>
            <person name="Hayashi T."/>
            <person name="Toyoda A."/>
            <person name="Oliveira C."/>
            <person name="Osipova E."/>
            <person name="Leigh N.D."/>
            <person name="Simon A."/>
            <person name="Yun M.H."/>
        </authorList>
    </citation>
    <scope>NUCLEOTIDE SEQUENCE</scope>
    <source>
        <strain evidence="2">20211129_DDA</strain>
        <tissue evidence="2">Liver</tissue>
    </source>
</reference>
<dbReference type="Proteomes" id="UP001066276">
    <property type="component" value="Chromosome 3_2"/>
</dbReference>
<proteinExistence type="predicted"/>
<protein>
    <submittedName>
        <fullName evidence="2">Uncharacterized protein</fullName>
    </submittedName>
</protein>
<comment type="caution">
    <text evidence="2">The sequence shown here is derived from an EMBL/GenBank/DDBJ whole genome shotgun (WGS) entry which is preliminary data.</text>
</comment>
<keyword evidence="3" id="KW-1185">Reference proteome</keyword>
<evidence type="ECO:0000313" key="2">
    <source>
        <dbReference type="EMBL" id="KAJ1180064.1"/>
    </source>
</evidence>
<sequence>MGLATIRVWQKEHQEAALSPAWEEPTLDLLLNRRMAALGVWEQVARDCLSSTAQDHQEATQITPPQAHSLIN</sequence>
<accession>A0AAV7TTL4</accession>
<dbReference type="AlphaFoldDB" id="A0AAV7TTL4"/>
<dbReference type="EMBL" id="JANPWB010000006">
    <property type="protein sequence ID" value="KAJ1180064.1"/>
    <property type="molecule type" value="Genomic_DNA"/>
</dbReference>
<name>A0AAV7TTL4_PLEWA</name>
<evidence type="ECO:0000256" key="1">
    <source>
        <dbReference type="SAM" id="MobiDB-lite"/>
    </source>
</evidence>
<organism evidence="2 3">
    <name type="scientific">Pleurodeles waltl</name>
    <name type="common">Iberian ribbed newt</name>
    <dbReference type="NCBI Taxonomy" id="8319"/>
    <lineage>
        <taxon>Eukaryota</taxon>
        <taxon>Metazoa</taxon>
        <taxon>Chordata</taxon>
        <taxon>Craniata</taxon>
        <taxon>Vertebrata</taxon>
        <taxon>Euteleostomi</taxon>
        <taxon>Amphibia</taxon>
        <taxon>Batrachia</taxon>
        <taxon>Caudata</taxon>
        <taxon>Salamandroidea</taxon>
        <taxon>Salamandridae</taxon>
        <taxon>Pleurodelinae</taxon>
        <taxon>Pleurodeles</taxon>
    </lineage>
</organism>
<feature type="region of interest" description="Disordered" evidence="1">
    <location>
        <begin position="52"/>
        <end position="72"/>
    </location>
</feature>